<sequence length="146" mass="16431">MLSIRWCGAIAFFSLDFAALVLVLVPLLFNHKADSDAYILLAAALAVLSCIFALISACCFCYDGREDETVKTRAQWFSSLFMLYTMATIVGGLILIICHFPKKRHDQIIVGLYFCIVRVFVDVIYVWGTIYIAGARYYSKNSIAFN</sequence>
<keyword evidence="1" id="KW-0472">Membrane</keyword>
<dbReference type="EMBL" id="OOIL02004704">
    <property type="protein sequence ID" value="VFQ92878.1"/>
    <property type="molecule type" value="Genomic_DNA"/>
</dbReference>
<keyword evidence="1" id="KW-1133">Transmembrane helix</keyword>
<organism evidence="2 3">
    <name type="scientific">Cuscuta campestris</name>
    <dbReference type="NCBI Taxonomy" id="132261"/>
    <lineage>
        <taxon>Eukaryota</taxon>
        <taxon>Viridiplantae</taxon>
        <taxon>Streptophyta</taxon>
        <taxon>Embryophyta</taxon>
        <taxon>Tracheophyta</taxon>
        <taxon>Spermatophyta</taxon>
        <taxon>Magnoliopsida</taxon>
        <taxon>eudicotyledons</taxon>
        <taxon>Gunneridae</taxon>
        <taxon>Pentapetalae</taxon>
        <taxon>asterids</taxon>
        <taxon>lamiids</taxon>
        <taxon>Solanales</taxon>
        <taxon>Convolvulaceae</taxon>
        <taxon>Cuscuteae</taxon>
        <taxon>Cuscuta</taxon>
        <taxon>Cuscuta subgen. Grammica</taxon>
        <taxon>Cuscuta sect. Cleistogrammica</taxon>
    </lineage>
</organism>
<evidence type="ECO:0000313" key="2">
    <source>
        <dbReference type="EMBL" id="VFQ92878.1"/>
    </source>
</evidence>
<proteinExistence type="predicted"/>
<accession>A0A484MY02</accession>
<feature type="transmembrane region" description="Helical" evidence="1">
    <location>
        <begin position="7"/>
        <end position="25"/>
    </location>
</feature>
<dbReference type="AlphaFoldDB" id="A0A484MY02"/>
<keyword evidence="1" id="KW-0812">Transmembrane</keyword>
<evidence type="ECO:0000313" key="3">
    <source>
        <dbReference type="Proteomes" id="UP000595140"/>
    </source>
</evidence>
<reference evidence="2 3" key="1">
    <citation type="submission" date="2018-04" db="EMBL/GenBank/DDBJ databases">
        <authorList>
            <person name="Vogel A."/>
        </authorList>
    </citation>
    <scope>NUCLEOTIDE SEQUENCE [LARGE SCALE GENOMIC DNA]</scope>
</reference>
<feature type="transmembrane region" description="Helical" evidence="1">
    <location>
        <begin position="37"/>
        <end position="62"/>
    </location>
</feature>
<protein>
    <submittedName>
        <fullName evidence="2">Uncharacterized protein</fullName>
    </submittedName>
</protein>
<name>A0A484MY02_9ASTE</name>
<gene>
    <name evidence="2" type="ORF">CCAM_LOCUS34654</name>
</gene>
<feature type="transmembrane region" description="Helical" evidence="1">
    <location>
        <begin position="74"/>
        <end position="97"/>
    </location>
</feature>
<feature type="transmembrane region" description="Helical" evidence="1">
    <location>
        <begin position="109"/>
        <end position="133"/>
    </location>
</feature>
<dbReference type="Proteomes" id="UP000595140">
    <property type="component" value="Unassembled WGS sequence"/>
</dbReference>
<evidence type="ECO:0000256" key="1">
    <source>
        <dbReference type="SAM" id="Phobius"/>
    </source>
</evidence>
<keyword evidence="3" id="KW-1185">Reference proteome</keyword>